<evidence type="ECO:0000313" key="2">
    <source>
        <dbReference type="Proteomes" id="UP000037510"/>
    </source>
</evidence>
<keyword evidence="2" id="KW-1185">Reference proteome</keyword>
<organism evidence="1 2">
    <name type="scientific">Operophtera brumata</name>
    <name type="common">Winter moth</name>
    <name type="synonym">Phalaena brumata</name>
    <dbReference type="NCBI Taxonomy" id="104452"/>
    <lineage>
        <taxon>Eukaryota</taxon>
        <taxon>Metazoa</taxon>
        <taxon>Ecdysozoa</taxon>
        <taxon>Arthropoda</taxon>
        <taxon>Hexapoda</taxon>
        <taxon>Insecta</taxon>
        <taxon>Pterygota</taxon>
        <taxon>Neoptera</taxon>
        <taxon>Endopterygota</taxon>
        <taxon>Lepidoptera</taxon>
        <taxon>Glossata</taxon>
        <taxon>Ditrysia</taxon>
        <taxon>Geometroidea</taxon>
        <taxon>Geometridae</taxon>
        <taxon>Larentiinae</taxon>
        <taxon>Operophtera</taxon>
    </lineage>
</organism>
<dbReference type="AlphaFoldDB" id="A0A0L7L688"/>
<name>A0A0L7L688_OPEBR</name>
<dbReference type="EMBL" id="JTDY01002745">
    <property type="protein sequence ID" value="KOB70804.1"/>
    <property type="molecule type" value="Genomic_DNA"/>
</dbReference>
<dbReference type="Proteomes" id="UP000037510">
    <property type="component" value="Unassembled WGS sequence"/>
</dbReference>
<evidence type="ECO:0000313" key="1">
    <source>
        <dbReference type="EMBL" id="KOB70804.1"/>
    </source>
</evidence>
<sequence>MFVLIFPIHRAAESRCEVVARGRESAGRGGWQGMQPLVPVVQRASEALQCRSDRGARWSCVERV</sequence>
<reference evidence="1 2" key="1">
    <citation type="journal article" date="2015" name="Genome Biol. Evol.">
        <title>The genome of winter moth (Operophtera brumata) provides a genomic perspective on sexual dimorphism and phenology.</title>
        <authorList>
            <person name="Derks M.F."/>
            <person name="Smit S."/>
            <person name="Salis L."/>
            <person name="Schijlen E."/>
            <person name="Bossers A."/>
            <person name="Mateman C."/>
            <person name="Pijl A.S."/>
            <person name="de Ridder D."/>
            <person name="Groenen M.A."/>
            <person name="Visser M.E."/>
            <person name="Megens H.J."/>
        </authorList>
    </citation>
    <scope>NUCLEOTIDE SEQUENCE [LARGE SCALE GENOMIC DNA]</scope>
    <source>
        <strain evidence="1">WM2013NL</strain>
        <tissue evidence="1">Head and thorax</tissue>
    </source>
</reference>
<accession>A0A0L7L688</accession>
<protein>
    <submittedName>
        <fullName evidence="1">tRNA pseudouridine synthase A</fullName>
    </submittedName>
</protein>
<comment type="caution">
    <text evidence="1">The sequence shown here is derived from an EMBL/GenBank/DDBJ whole genome shotgun (WGS) entry which is preliminary data.</text>
</comment>
<proteinExistence type="predicted"/>
<gene>
    <name evidence="1" type="ORF">OBRU01_14635</name>
</gene>